<reference evidence="1" key="1">
    <citation type="journal article" date="2015" name="Nature">
        <title>Complex archaea that bridge the gap between prokaryotes and eukaryotes.</title>
        <authorList>
            <person name="Spang A."/>
            <person name="Saw J.H."/>
            <person name="Jorgensen S.L."/>
            <person name="Zaremba-Niedzwiedzka K."/>
            <person name="Martijn J."/>
            <person name="Lind A.E."/>
            <person name="van Eijk R."/>
            <person name="Schleper C."/>
            <person name="Guy L."/>
            <person name="Ettema T.J."/>
        </authorList>
    </citation>
    <scope>NUCLEOTIDE SEQUENCE</scope>
</reference>
<name>A0A0F9MI21_9ZZZZ</name>
<comment type="caution">
    <text evidence="1">The sequence shown here is derived from an EMBL/GenBank/DDBJ whole genome shotgun (WGS) entry which is preliminary data.</text>
</comment>
<dbReference type="EMBL" id="LAZR01010110">
    <property type="protein sequence ID" value="KKM68772.1"/>
    <property type="molecule type" value="Genomic_DNA"/>
</dbReference>
<accession>A0A0F9MI21</accession>
<dbReference type="AlphaFoldDB" id="A0A0F9MI21"/>
<organism evidence="1">
    <name type="scientific">marine sediment metagenome</name>
    <dbReference type="NCBI Taxonomy" id="412755"/>
    <lineage>
        <taxon>unclassified sequences</taxon>
        <taxon>metagenomes</taxon>
        <taxon>ecological metagenomes</taxon>
    </lineage>
</organism>
<proteinExistence type="predicted"/>
<evidence type="ECO:0000313" key="1">
    <source>
        <dbReference type="EMBL" id="KKM68772.1"/>
    </source>
</evidence>
<sequence>MVLYIPTELWGDSTHILTKDGSERQIEHITEVSVHTSPLLCKL</sequence>
<gene>
    <name evidence="1" type="ORF">LCGC14_1457570</name>
</gene>
<protein>
    <submittedName>
        <fullName evidence="1">Uncharacterized protein</fullName>
    </submittedName>
</protein>